<feature type="compositionally biased region" description="Low complexity" evidence="1">
    <location>
        <begin position="410"/>
        <end position="444"/>
    </location>
</feature>
<name>A0A653BJ35_CALMS</name>
<evidence type="ECO:0000313" key="4">
    <source>
        <dbReference type="Proteomes" id="UP000410492"/>
    </source>
</evidence>
<feature type="region of interest" description="Disordered" evidence="1">
    <location>
        <begin position="63"/>
        <end position="212"/>
    </location>
</feature>
<dbReference type="SMART" id="SM00494">
    <property type="entry name" value="ChtBD2"/>
    <property type="match status" value="1"/>
</dbReference>
<feature type="region of interest" description="Disordered" evidence="1">
    <location>
        <begin position="410"/>
        <end position="482"/>
    </location>
</feature>
<feature type="region of interest" description="Disordered" evidence="1">
    <location>
        <begin position="239"/>
        <end position="395"/>
    </location>
</feature>
<feature type="compositionally biased region" description="Polar residues" evidence="1">
    <location>
        <begin position="445"/>
        <end position="470"/>
    </location>
</feature>
<evidence type="ECO:0000259" key="2">
    <source>
        <dbReference type="PROSITE" id="PS50940"/>
    </source>
</evidence>
<dbReference type="Gene3D" id="2.170.140.10">
    <property type="entry name" value="Chitin binding domain"/>
    <property type="match status" value="1"/>
</dbReference>
<feature type="compositionally biased region" description="Low complexity" evidence="1">
    <location>
        <begin position="557"/>
        <end position="572"/>
    </location>
</feature>
<feature type="compositionally biased region" description="Low complexity" evidence="1">
    <location>
        <begin position="304"/>
        <end position="338"/>
    </location>
</feature>
<feature type="region of interest" description="Disordered" evidence="1">
    <location>
        <begin position="556"/>
        <end position="596"/>
    </location>
</feature>
<gene>
    <name evidence="3" type="ORF">CALMAC_LOCUS1478</name>
</gene>
<sequence>MKQFTNNRIFNHACFQDDEEDYEDEAVDTKVGKVEPEEDPKVIKELIELIKKAGGIEELERQLNLSSDSSGSSGSTTQSSISKSLYERVLSKAGRSPFVPKKNSYTSIRNSSGPQSEATEAKSTSSRGKSDRGKLQYTSIARSRPSTTKAPEVDDEDNEDDDVDADVDVDIDDDVSEDEEDDSPKSRKSYSKPNYVNIRRPRVSSTTESEVDSYFSRNKILGELVDDDIDLDDIDVNLDEYGEHNNRNPSTPQYVNIRRQRPSTTEGPSTSRYVEIRRSTTESSSAGSEEDSEGTTSKYHTIRRGTTTPGPTEEDTASSTQGRRGTSTSVITTVGTEGTTKKYSSVTRESSDKTTKVDGAVKSQTAGVSSETGEITAVSANPEKQSGSTVSIGTTTPYNLNTDSINDIITTEPTSSTKTETISSSTTPQQPTTRTTRFTSTSTEENTIQTKRPIVRSTTVKAVSESSPKSRPNFLIGSRRRPSTIFPAKQPTATAVSFTPTSTAAPLFSPRPTLIKPRRKYLATTPGRILESQVFASRLKPDNRFRFVPRKPIISRTTSTTTTTTTTTTSSTASPVLETDQVKESSNQQSLEQDFDDQKDKTTELAEVAAAVQKLQKVQPQTTPLKRKTEAQRIKITTNVQKNKNRYRGPGQFLVNRAVITTPQAYHTAPARLNQRFDTTTPTPATTIAIPTATFRLTPNVRPQPFAKISLTTPMIYQPIVNPVYYDTVQPQQKITEFSKVLIHANGVIECLDQGSFPHPISCKKFISCAKMEGGQLLGWEYTCPKELSFDPIGGMCNWSADVGCNE</sequence>
<dbReference type="Proteomes" id="UP000410492">
    <property type="component" value="Unassembled WGS sequence"/>
</dbReference>
<dbReference type="AlphaFoldDB" id="A0A653BJ35"/>
<evidence type="ECO:0000256" key="1">
    <source>
        <dbReference type="SAM" id="MobiDB-lite"/>
    </source>
</evidence>
<dbReference type="OrthoDB" id="76388at2759"/>
<accession>A0A653BJ35</accession>
<feature type="compositionally biased region" description="Polar residues" evidence="1">
    <location>
        <begin position="362"/>
        <end position="395"/>
    </location>
</feature>
<reference evidence="3 4" key="1">
    <citation type="submission" date="2019-01" db="EMBL/GenBank/DDBJ databases">
        <authorList>
            <person name="Sayadi A."/>
        </authorList>
    </citation>
    <scope>NUCLEOTIDE SEQUENCE [LARGE SCALE GENOMIC DNA]</scope>
</reference>
<dbReference type="PROSITE" id="PS50940">
    <property type="entry name" value="CHIT_BIND_II"/>
    <property type="match status" value="1"/>
</dbReference>
<feature type="compositionally biased region" description="Polar residues" evidence="1">
    <location>
        <begin position="103"/>
        <end position="127"/>
    </location>
</feature>
<protein>
    <recommendedName>
        <fullName evidence="2">Chitin-binding type-2 domain-containing protein</fullName>
    </recommendedName>
</protein>
<dbReference type="GO" id="GO:0005576">
    <property type="term" value="C:extracellular region"/>
    <property type="evidence" value="ECO:0007669"/>
    <property type="project" value="InterPro"/>
</dbReference>
<feature type="compositionally biased region" description="Low complexity" evidence="1">
    <location>
        <begin position="66"/>
        <end position="84"/>
    </location>
</feature>
<keyword evidence="4" id="KW-1185">Reference proteome</keyword>
<feature type="compositionally biased region" description="Acidic residues" evidence="1">
    <location>
        <begin position="153"/>
        <end position="182"/>
    </location>
</feature>
<feature type="compositionally biased region" description="Polar residues" evidence="1">
    <location>
        <begin position="136"/>
        <end position="149"/>
    </location>
</feature>
<dbReference type="SUPFAM" id="SSF57625">
    <property type="entry name" value="Invertebrate chitin-binding proteins"/>
    <property type="match status" value="1"/>
</dbReference>
<feature type="compositionally biased region" description="Polar residues" evidence="1">
    <location>
        <begin position="262"/>
        <end position="272"/>
    </location>
</feature>
<dbReference type="GO" id="GO:0008061">
    <property type="term" value="F:chitin binding"/>
    <property type="evidence" value="ECO:0007669"/>
    <property type="project" value="InterPro"/>
</dbReference>
<dbReference type="InterPro" id="IPR002557">
    <property type="entry name" value="Chitin-bd_dom"/>
</dbReference>
<proteinExistence type="predicted"/>
<dbReference type="InterPro" id="IPR036508">
    <property type="entry name" value="Chitin-bd_dom_sf"/>
</dbReference>
<feature type="domain" description="Chitin-binding type-2" evidence="2">
    <location>
        <begin position="748"/>
        <end position="807"/>
    </location>
</feature>
<evidence type="ECO:0000313" key="3">
    <source>
        <dbReference type="EMBL" id="VEN35608.1"/>
    </source>
</evidence>
<dbReference type="Pfam" id="PF01607">
    <property type="entry name" value="CBM_14"/>
    <property type="match status" value="1"/>
</dbReference>
<organism evidence="3 4">
    <name type="scientific">Callosobruchus maculatus</name>
    <name type="common">Southern cowpea weevil</name>
    <name type="synonym">Pulse bruchid</name>
    <dbReference type="NCBI Taxonomy" id="64391"/>
    <lineage>
        <taxon>Eukaryota</taxon>
        <taxon>Metazoa</taxon>
        <taxon>Ecdysozoa</taxon>
        <taxon>Arthropoda</taxon>
        <taxon>Hexapoda</taxon>
        <taxon>Insecta</taxon>
        <taxon>Pterygota</taxon>
        <taxon>Neoptera</taxon>
        <taxon>Endopterygota</taxon>
        <taxon>Coleoptera</taxon>
        <taxon>Polyphaga</taxon>
        <taxon>Cucujiformia</taxon>
        <taxon>Chrysomeloidea</taxon>
        <taxon>Chrysomelidae</taxon>
        <taxon>Bruchinae</taxon>
        <taxon>Bruchini</taxon>
        <taxon>Callosobruchus</taxon>
    </lineage>
</organism>
<dbReference type="EMBL" id="CAACVG010001753">
    <property type="protein sequence ID" value="VEN35608.1"/>
    <property type="molecule type" value="Genomic_DNA"/>
</dbReference>